<dbReference type="Proteomes" id="UP001333710">
    <property type="component" value="Chromosome"/>
</dbReference>
<dbReference type="FunFam" id="1.10.10.10:FF:000001">
    <property type="entry name" value="LysR family transcriptional regulator"/>
    <property type="match status" value="1"/>
</dbReference>
<protein>
    <submittedName>
        <fullName evidence="6">LysR family transcriptional regulator</fullName>
    </submittedName>
</protein>
<dbReference type="Pfam" id="PF03466">
    <property type="entry name" value="LysR_substrate"/>
    <property type="match status" value="1"/>
</dbReference>
<dbReference type="PANTHER" id="PTHR30126">
    <property type="entry name" value="HTH-TYPE TRANSCRIPTIONAL REGULATOR"/>
    <property type="match status" value="1"/>
</dbReference>
<feature type="domain" description="HTH lysR-type" evidence="5">
    <location>
        <begin position="1"/>
        <end position="58"/>
    </location>
</feature>
<evidence type="ECO:0000256" key="3">
    <source>
        <dbReference type="ARBA" id="ARBA00023125"/>
    </source>
</evidence>
<keyword evidence="3" id="KW-0238">DNA-binding</keyword>
<sequence length="298" mass="33226">MDLNDLRYFLTVARSNNLQVAAKELNKTPGALSKAIRRIEALTNTQLFERQGRNIRLNLQGERFCDYARVIVHESEQAISAFGQGQHKTLVNISGPVVLLHYLLPEVLDCLPDHQFQVHIAAQWEGEALKQVSDGSAHFAIVTAEAIASGNADIAKIDLGETEFAVMAGPAHPLLQQNRNNILSHESILQYPFACPAVSPFCGIKRGIGSDGWRDDVLSREIAYRCDDFSTLLMLVQQGRALAYMPDLCAASGILERLNVCQLPWHYREKLCLVYKPSKASGWLNRFVSELQIQLSRA</sequence>
<dbReference type="InterPro" id="IPR036388">
    <property type="entry name" value="WH-like_DNA-bd_sf"/>
</dbReference>
<keyword evidence="2" id="KW-0805">Transcription regulation</keyword>
<dbReference type="Pfam" id="PF00126">
    <property type="entry name" value="HTH_1"/>
    <property type="match status" value="1"/>
</dbReference>
<dbReference type="GO" id="GO:0000976">
    <property type="term" value="F:transcription cis-regulatory region binding"/>
    <property type="evidence" value="ECO:0007669"/>
    <property type="project" value="TreeGrafter"/>
</dbReference>
<dbReference type="SUPFAM" id="SSF46785">
    <property type="entry name" value="Winged helix' DNA-binding domain"/>
    <property type="match status" value="1"/>
</dbReference>
<dbReference type="InterPro" id="IPR036390">
    <property type="entry name" value="WH_DNA-bd_sf"/>
</dbReference>
<evidence type="ECO:0000313" key="7">
    <source>
        <dbReference type="Proteomes" id="UP001333710"/>
    </source>
</evidence>
<dbReference type="EMBL" id="AP027272">
    <property type="protein sequence ID" value="BDX05501.1"/>
    <property type="molecule type" value="Genomic_DNA"/>
</dbReference>
<comment type="similarity">
    <text evidence="1">Belongs to the LysR transcriptional regulatory family.</text>
</comment>
<evidence type="ECO:0000256" key="2">
    <source>
        <dbReference type="ARBA" id="ARBA00023015"/>
    </source>
</evidence>
<organism evidence="6 7">
    <name type="scientific">Planctobacterium marinum</name>
    <dbReference type="NCBI Taxonomy" id="1631968"/>
    <lineage>
        <taxon>Bacteria</taxon>
        <taxon>Pseudomonadati</taxon>
        <taxon>Pseudomonadota</taxon>
        <taxon>Gammaproteobacteria</taxon>
        <taxon>Alteromonadales</taxon>
        <taxon>Alteromonadaceae</taxon>
        <taxon>Planctobacterium</taxon>
    </lineage>
</organism>
<dbReference type="CDD" id="cd05466">
    <property type="entry name" value="PBP2_LTTR_substrate"/>
    <property type="match status" value="1"/>
</dbReference>
<name>A0AA48HIV4_9ALTE</name>
<evidence type="ECO:0000256" key="1">
    <source>
        <dbReference type="ARBA" id="ARBA00009437"/>
    </source>
</evidence>
<evidence type="ECO:0000313" key="6">
    <source>
        <dbReference type="EMBL" id="BDX05501.1"/>
    </source>
</evidence>
<reference evidence="6" key="1">
    <citation type="submission" date="2023-01" db="EMBL/GenBank/DDBJ databases">
        <title>Complete genome sequence of Planctobacterium marinum strain Dej080120_11.</title>
        <authorList>
            <person name="Ueki S."/>
            <person name="Maruyama F."/>
        </authorList>
    </citation>
    <scope>NUCLEOTIDE SEQUENCE</scope>
    <source>
        <strain evidence="6">Dej080120_11</strain>
    </source>
</reference>
<proteinExistence type="inferred from homology"/>
<dbReference type="GO" id="GO:0003700">
    <property type="term" value="F:DNA-binding transcription factor activity"/>
    <property type="evidence" value="ECO:0007669"/>
    <property type="project" value="InterPro"/>
</dbReference>
<evidence type="ECO:0000259" key="5">
    <source>
        <dbReference type="PROSITE" id="PS50931"/>
    </source>
</evidence>
<gene>
    <name evidence="6" type="ORF">MACH26_10220</name>
</gene>
<keyword evidence="7" id="KW-1185">Reference proteome</keyword>
<accession>A0AA48HIV4</accession>
<dbReference type="SUPFAM" id="SSF53850">
    <property type="entry name" value="Periplasmic binding protein-like II"/>
    <property type="match status" value="1"/>
</dbReference>
<dbReference type="RefSeq" id="WP_338291477.1">
    <property type="nucleotide sequence ID" value="NZ_AP027272.1"/>
</dbReference>
<dbReference type="KEGG" id="pmaw:MACH26_10220"/>
<dbReference type="AlphaFoldDB" id="A0AA48HIV4"/>
<dbReference type="InterPro" id="IPR005119">
    <property type="entry name" value="LysR_subst-bd"/>
</dbReference>
<dbReference type="InterPro" id="IPR000847">
    <property type="entry name" value="LysR_HTH_N"/>
</dbReference>
<keyword evidence="4" id="KW-0804">Transcription</keyword>
<dbReference type="Gene3D" id="1.10.10.10">
    <property type="entry name" value="Winged helix-like DNA-binding domain superfamily/Winged helix DNA-binding domain"/>
    <property type="match status" value="1"/>
</dbReference>
<evidence type="ECO:0000256" key="4">
    <source>
        <dbReference type="ARBA" id="ARBA00023163"/>
    </source>
</evidence>
<dbReference type="Gene3D" id="3.40.190.10">
    <property type="entry name" value="Periplasmic binding protein-like II"/>
    <property type="match status" value="2"/>
</dbReference>
<dbReference type="PANTHER" id="PTHR30126:SF40">
    <property type="entry name" value="HTH-TYPE TRANSCRIPTIONAL REGULATOR GLTR"/>
    <property type="match status" value="1"/>
</dbReference>
<dbReference type="PROSITE" id="PS50931">
    <property type="entry name" value="HTH_LYSR"/>
    <property type="match status" value="1"/>
</dbReference>